<dbReference type="PANTHER" id="PTHR33163:SF43">
    <property type="entry name" value="FAR1 DNA-BINDING DOMAIN PROTEIN"/>
    <property type="match status" value="1"/>
</dbReference>
<feature type="transmembrane region" description="Helical" evidence="2">
    <location>
        <begin position="12"/>
        <end position="34"/>
    </location>
</feature>
<dbReference type="GO" id="GO:0016020">
    <property type="term" value="C:membrane"/>
    <property type="evidence" value="ECO:0007669"/>
    <property type="project" value="UniProtKB-SubCell"/>
</dbReference>
<dbReference type="Gramene" id="KJB72023">
    <property type="protein sequence ID" value="KJB72023"/>
    <property type="gene ID" value="B456_011G154800"/>
</dbReference>
<dbReference type="eggNOG" id="ENOG502QSDY">
    <property type="taxonomic scope" value="Eukaryota"/>
</dbReference>
<keyword evidence="2" id="KW-0812">Transmembrane</keyword>
<dbReference type="Pfam" id="PF05758">
    <property type="entry name" value="Ycf1"/>
    <property type="match status" value="1"/>
</dbReference>
<keyword evidence="4" id="KW-1185">Reference proteome</keyword>
<comment type="subcellular location">
    <subcellularLocation>
        <location evidence="1">Membrane</location>
        <topology evidence="1">Multi-pass membrane protein</topology>
    </subcellularLocation>
</comment>
<dbReference type="InterPro" id="IPR008896">
    <property type="entry name" value="TIC214"/>
</dbReference>
<accession>A0A0D2T8Q0</accession>
<keyword evidence="2" id="KW-0472">Membrane</keyword>
<dbReference type="PANTHER" id="PTHR33163">
    <property type="entry name" value="PROTEIN TIC 214-RELATED"/>
    <property type="match status" value="1"/>
</dbReference>
<proteinExistence type="predicted"/>
<evidence type="ECO:0000256" key="2">
    <source>
        <dbReference type="SAM" id="Phobius"/>
    </source>
</evidence>
<protein>
    <recommendedName>
        <fullName evidence="5">Translocon at the inner envelope membrane of chloroplasts 214</fullName>
    </recommendedName>
</protein>
<dbReference type="EMBL" id="CM001750">
    <property type="protein sequence ID" value="KJB72023.1"/>
    <property type="molecule type" value="Genomic_DNA"/>
</dbReference>
<reference evidence="3 4" key="1">
    <citation type="journal article" date="2012" name="Nature">
        <title>Repeated polyploidization of Gossypium genomes and the evolution of spinnable cotton fibres.</title>
        <authorList>
            <person name="Paterson A.H."/>
            <person name="Wendel J.F."/>
            <person name="Gundlach H."/>
            <person name="Guo H."/>
            <person name="Jenkins J."/>
            <person name="Jin D."/>
            <person name="Llewellyn D."/>
            <person name="Showmaker K.C."/>
            <person name="Shu S."/>
            <person name="Udall J."/>
            <person name="Yoo M.J."/>
            <person name="Byers R."/>
            <person name="Chen W."/>
            <person name="Doron-Faigenboim A."/>
            <person name="Duke M.V."/>
            <person name="Gong L."/>
            <person name="Grimwood J."/>
            <person name="Grover C."/>
            <person name="Grupp K."/>
            <person name="Hu G."/>
            <person name="Lee T.H."/>
            <person name="Li J."/>
            <person name="Lin L."/>
            <person name="Liu T."/>
            <person name="Marler B.S."/>
            <person name="Page J.T."/>
            <person name="Roberts A.W."/>
            <person name="Romanel E."/>
            <person name="Sanders W.S."/>
            <person name="Szadkowski E."/>
            <person name="Tan X."/>
            <person name="Tang H."/>
            <person name="Xu C."/>
            <person name="Wang J."/>
            <person name="Wang Z."/>
            <person name="Zhang D."/>
            <person name="Zhang L."/>
            <person name="Ashrafi H."/>
            <person name="Bedon F."/>
            <person name="Bowers J.E."/>
            <person name="Brubaker C.L."/>
            <person name="Chee P.W."/>
            <person name="Das S."/>
            <person name="Gingle A.R."/>
            <person name="Haigler C.H."/>
            <person name="Harker D."/>
            <person name="Hoffmann L.V."/>
            <person name="Hovav R."/>
            <person name="Jones D.C."/>
            <person name="Lemke C."/>
            <person name="Mansoor S."/>
            <person name="ur Rahman M."/>
            <person name="Rainville L.N."/>
            <person name="Rambani A."/>
            <person name="Reddy U.K."/>
            <person name="Rong J.K."/>
            <person name="Saranga Y."/>
            <person name="Scheffler B.E."/>
            <person name="Scheffler J.A."/>
            <person name="Stelly D.M."/>
            <person name="Triplett B.A."/>
            <person name="Van Deynze A."/>
            <person name="Vaslin M.F."/>
            <person name="Waghmare V.N."/>
            <person name="Walford S.A."/>
            <person name="Wright R.J."/>
            <person name="Zaki E.A."/>
            <person name="Zhang T."/>
            <person name="Dennis E.S."/>
            <person name="Mayer K.F."/>
            <person name="Peterson D.G."/>
            <person name="Rokhsar D.S."/>
            <person name="Wang X."/>
            <person name="Schmutz J."/>
        </authorList>
    </citation>
    <scope>NUCLEOTIDE SEQUENCE [LARGE SCALE GENOMIC DNA]</scope>
</reference>
<sequence>MTMINSVVMIRLYYGFLTTLSIGPSYIFLLRARVMEEGEEGTEKRVSATTGFIAGQLMMFISIYYVPLHSTLGKPHTITVLTLLYLLFHFFWNNHKDFFDHRPPTRNSMHNLSIQCNLEILWLKSLVFCYLLHVIFSILLFITCVYYLGRIPSPILTN</sequence>
<evidence type="ECO:0000313" key="4">
    <source>
        <dbReference type="Proteomes" id="UP000032304"/>
    </source>
</evidence>
<organism evidence="3 4">
    <name type="scientific">Gossypium raimondii</name>
    <name type="common">Peruvian cotton</name>
    <name type="synonym">Gossypium klotzschianum subsp. raimondii</name>
    <dbReference type="NCBI Taxonomy" id="29730"/>
    <lineage>
        <taxon>Eukaryota</taxon>
        <taxon>Viridiplantae</taxon>
        <taxon>Streptophyta</taxon>
        <taxon>Embryophyta</taxon>
        <taxon>Tracheophyta</taxon>
        <taxon>Spermatophyta</taxon>
        <taxon>Magnoliopsida</taxon>
        <taxon>eudicotyledons</taxon>
        <taxon>Gunneridae</taxon>
        <taxon>Pentapetalae</taxon>
        <taxon>rosids</taxon>
        <taxon>malvids</taxon>
        <taxon>Malvales</taxon>
        <taxon>Malvaceae</taxon>
        <taxon>Malvoideae</taxon>
        <taxon>Gossypium</taxon>
    </lineage>
</organism>
<keyword evidence="2" id="KW-1133">Transmembrane helix</keyword>
<feature type="transmembrane region" description="Helical" evidence="2">
    <location>
        <begin position="72"/>
        <end position="92"/>
    </location>
</feature>
<evidence type="ECO:0000256" key="1">
    <source>
        <dbReference type="ARBA" id="ARBA00004141"/>
    </source>
</evidence>
<dbReference type="STRING" id="29730.A0A0D2T8Q0"/>
<evidence type="ECO:0000313" key="3">
    <source>
        <dbReference type="EMBL" id="KJB72023.1"/>
    </source>
</evidence>
<evidence type="ECO:0008006" key="5">
    <source>
        <dbReference type="Google" id="ProtNLM"/>
    </source>
</evidence>
<name>A0A0D2T8Q0_GOSRA</name>
<feature type="transmembrane region" description="Helical" evidence="2">
    <location>
        <begin position="127"/>
        <end position="148"/>
    </location>
</feature>
<dbReference type="AlphaFoldDB" id="A0A0D2T8Q0"/>
<feature type="transmembrane region" description="Helical" evidence="2">
    <location>
        <begin position="46"/>
        <end position="66"/>
    </location>
</feature>
<dbReference type="OMA" id="NLSIQCN"/>
<gene>
    <name evidence="3" type="ORF">B456_011G154800</name>
</gene>
<dbReference type="Proteomes" id="UP000032304">
    <property type="component" value="Chromosome 11"/>
</dbReference>